<comment type="similarity">
    <text evidence="1">Belongs to the isocitrate and isopropylmalate dehydrogenases family.</text>
</comment>
<reference evidence="4" key="1">
    <citation type="submission" date="2021-01" db="EMBL/GenBank/DDBJ databases">
        <authorList>
            <consortium name="Genoscope - CEA"/>
            <person name="William W."/>
        </authorList>
    </citation>
    <scope>NUCLEOTIDE SEQUENCE</scope>
</reference>
<comment type="caution">
    <text evidence="4">The sequence shown here is derived from an EMBL/GenBank/DDBJ whole genome shotgun (WGS) entry which is preliminary data.</text>
</comment>
<proteinExistence type="inferred from homology"/>
<dbReference type="GO" id="GO:0006102">
    <property type="term" value="P:isocitrate metabolic process"/>
    <property type="evidence" value="ECO:0007669"/>
    <property type="project" value="TreeGrafter"/>
</dbReference>
<evidence type="ECO:0000256" key="1">
    <source>
        <dbReference type="ARBA" id="ARBA00007769"/>
    </source>
</evidence>
<evidence type="ECO:0000313" key="4">
    <source>
        <dbReference type="EMBL" id="CAD8058325.1"/>
    </source>
</evidence>
<dbReference type="GO" id="GO:0004449">
    <property type="term" value="F:isocitrate dehydrogenase (NAD+) activity"/>
    <property type="evidence" value="ECO:0007669"/>
    <property type="project" value="TreeGrafter"/>
</dbReference>
<protein>
    <recommendedName>
        <fullName evidence="3">Isopropylmalate dehydrogenase-like domain-containing protein</fullName>
    </recommendedName>
</protein>
<dbReference type="Proteomes" id="UP000688137">
    <property type="component" value="Unassembled WGS sequence"/>
</dbReference>
<evidence type="ECO:0000256" key="2">
    <source>
        <dbReference type="ARBA" id="ARBA00022532"/>
    </source>
</evidence>
<accession>A0A8S1KWS2</accession>
<evidence type="ECO:0000313" key="5">
    <source>
        <dbReference type="Proteomes" id="UP000688137"/>
    </source>
</evidence>
<dbReference type="GO" id="GO:0005739">
    <property type="term" value="C:mitochondrion"/>
    <property type="evidence" value="ECO:0007669"/>
    <property type="project" value="TreeGrafter"/>
</dbReference>
<dbReference type="SMART" id="SM01329">
    <property type="entry name" value="Iso_dh"/>
    <property type="match status" value="1"/>
</dbReference>
<dbReference type="PANTHER" id="PTHR11835:SF42">
    <property type="entry name" value="ISOCITRATE DEHYDROGENASE [NAD] SUBUNIT BETA, MITOCHONDRIAL"/>
    <property type="match status" value="1"/>
</dbReference>
<dbReference type="InterPro" id="IPR024084">
    <property type="entry name" value="IsoPropMal-DH-like_dom"/>
</dbReference>
<sequence length="355" mass="39616">MRNCIRSAFRQNPQLRGAWSQNYLQKPGEGALKNVTLIPGVGIGPEITNSVRTIFEALHVPIKFDVLDNFNFENDESKKQLRKNECILLGVMTEKNQKYTDNYKFYKYLDLYSNITFAFSFDGIVQRHNNTDIVVIRENTEGEYSGVEHEVYPGVVESIKVTTKQASLRIAEYAFEFAHLSGRKKVTAVHKANIMKLVDGLFLQACREVSQRYSFIKYEEMIIDNCCMQLVKNPTQFDVMVMPNLYGSIVQNVVAGITGGVGMAAGASIGKDHALFSQGCRHTGTDIAGKNIVNPSAMLVSSTLLLRHLGLPNFADQICRAVQNTIQVKNIKTKDIGGNATTDQFTNEVIKSLAK</sequence>
<feature type="domain" description="Isopropylmalate dehydrogenase-like" evidence="3">
    <location>
        <begin position="34"/>
        <end position="349"/>
    </location>
</feature>
<keyword evidence="2" id="KW-0816">Tricarboxylic acid cycle</keyword>
<gene>
    <name evidence="4" type="ORF">PPRIM_AZ9-3.1.T0270159</name>
</gene>
<keyword evidence="5" id="KW-1185">Reference proteome</keyword>
<evidence type="ECO:0000259" key="3">
    <source>
        <dbReference type="SMART" id="SM01329"/>
    </source>
</evidence>
<organism evidence="4 5">
    <name type="scientific">Paramecium primaurelia</name>
    <dbReference type="NCBI Taxonomy" id="5886"/>
    <lineage>
        <taxon>Eukaryota</taxon>
        <taxon>Sar</taxon>
        <taxon>Alveolata</taxon>
        <taxon>Ciliophora</taxon>
        <taxon>Intramacronucleata</taxon>
        <taxon>Oligohymenophorea</taxon>
        <taxon>Peniculida</taxon>
        <taxon>Parameciidae</taxon>
        <taxon>Paramecium</taxon>
    </lineage>
</organism>
<dbReference type="PANTHER" id="PTHR11835">
    <property type="entry name" value="DECARBOXYLATING DEHYDROGENASES-ISOCITRATE, ISOPROPYLMALATE, TARTRATE"/>
    <property type="match status" value="1"/>
</dbReference>
<dbReference type="EMBL" id="CAJJDM010000026">
    <property type="protein sequence ID" value="CAD8058325.1"/>
    <property type="molecule type" value="Genomic_DNA"/>
</dbReference>
<name>A0A8S1KWS2_PARPR</name>
<dbReference type="OMA" id="PWSCDYY"/>
<dbReference type="GO" id="GO:0006099">
    <property type="term" value="P:tricarboxylic acid cycle"/>
    <property type="evidence" value="ECO:0007669"/>
    <property type="project" value="UniProtKB-KW"/>
</dbReference>
<dbReference type="Pfam" id="PF00180">
    <property type="entry name" value="Iso_dh"/>
    <property type="match status" value="1"/>
</dbReference>
<dbReference type="AlphaFoldDB" id="A0A8S1KWS2"/>